<dbReference type="OrthoDB" id="5529571at2759"/>
<dbReference type="GO" id="GO:0005741">
    <property type="term" value="C:mitochondrial outer membrane"/>
    <property type="evidence" value="ECO:0007669"/>
    <property type="project" value="InterPro"/>
</dbReference>
<evidence type="ECO:0000256" key="2">
    <source>
        <dbReference type="SAM" id="Phobius"/>
    </source>
</evidence>
<evidence type="ECO:0000256" key="1">
    <source>
        <dbReference type="SAM" id="MobiDB-lite"/>
    </source>
</evidence>
<keyword evidence="2" id="KW-0812">Transmembrane</keyword>
<sequence length="177" mass="19978">MEISRPSSSIKINKYSPDSDSEDFDHLKDSAETLASIIYEVKSDNENSSEYTENEDSDNDSKIPEDLSEFSSNEIVVIRNNTESFNKTLPIDENKLIETFKENSLISSPFTYIMHFFKAFNFKGILVISLTTIGLPFISGMMVGLGEIFANELMFYYGWRGATPIRIIGALSKAKKL</sequence>
<evidence type="ECO:0000313" key="4">
    <source>
        <dbReference type="Proteomes" id="UP000187429"/>
    </source>
</evidence>
<proteinExistence type="predicted"/>
<keyword evidence="2" id="KW-1133">Transmembrane helix</keyword>
<reference evidence="4" key="1">
    <citation type="submission" date="2017-01" db="EMBL/GenBank/DDBJ databases">
        <authorList>
            <person name="Wang Y."/>
            <person name="White M."/>
            <person name="Kvist S."/>
            <person name="Moncalvo J.-M."/>
        </authorList>
    </citation>
    <scope>NUCLEOTIDE SEQUENCE [LARGE SCALE GENOMIC DNA]</scope>
    <source>
        <strain evidence="4">ID-206-W2</strain>
    </source>
</reference>
<dbReference type="AlphaFoldDB" id="A0A1R1X396"/>
<dbReference type="Pfam" id="PF08219">
    <property type="entry name" value="TOM13"/>
    <property type="match status" value="1"/>
</dbReference>
<feature type="region of interest" description="Disordered" evidence="1">
    <location>
        <begin position="42"/>
        <end position="65"/>
    </location>
</feature>
<name>A0A1R1X396_9FUNG</name>
<protein>
    <submittedName>
        <fullName evidence="3">Uncharacterized protein</fullName>
    </submittedName>
</protein>
<feature type="transmembrane region" description="Helical" evidence="2">
    <location>
        <begin position="124"/>
        <end position="150"/>
    </location>
</feature>
<dbReference type="Proteomes" id="UP000187429">
    <property type="component" value="Unassembled WGS sequence"/>
</dbReference>
<dbReference type="InterPro" id="IPR013262">
    <property type="entry name" value="OMP_MIM1/TOM13_mt"/>
</dbReference>
<accession>A0A1R1X396</accession>
<keyword evidence="2" id="KW-0472">Membrane</keyword>
<gene>
    <name evidence="3" type="ORF">AYI69_g10817</name>
</gene>
<organism evidence="3 4">
    <name type="scientific">Smittium culicis</name>
    <dbReference type="NCBI Taxonomy" id="133412"/>
    <lineage>
        <taxon>Eukaryota</taxon>
        <taxon>Fungi</taxon>
        <taxon>Fungi incertae sedis</taxon>
        <taxon>Zoopagomycota</taxon>
        <taxon>Kickxellomycotina</taxon>
        <taxon>Harpellomycetes</taxon>
        <taxon>Harpellales</taxon>
        <taxon>Legeriomycetaceae</taxon>
        <taxon>Smittium</taxon>
    </lineage>
</organism>
<keyword evidence="4" id="KW-1185">Reference proteome</keyword>
<feature type="region of interest" description="Disordered" evidence="1">
    <location>
        <begin position="1"/>
        <end position="25"/>
    </location>
</feature>
<dbReference type="EMBL" id="LSSM01007172">
    <property type="protein sequence ID" value="OMJ09084.1"/>
    <property type="molecule type" value="Genomic_DNA"/>
</dbReference>
<evidence type="ECO:0000313" key="3">
    <source>
        <dbReference type="EMBL" id="OMJ09084.1"/>
    </source>
</evidence>
<feature type="compositionally biased region" description="Polar residues" evidence="1">
    <location>
        <begin position="1"/>
        <end position="11"/>
    </location>
</feature>
<comment type="caution">
    <text evidence="3">The sequence shown here is derived from an EMBL/GenBank/DDBJ whole genome shotgun (WGS) entry which is preliminary data.</text>
</comment>